<evidence type="ECO:0000313" key="3">
    <source>
        <dbReference type="Proteomes" id="UP000612855"/>
    </source>
</evidence>
<reference evidence="3" key="1">
    <citation type="journal article" date="2019" name="Int. J. Syst. Evol. Microbiol.">
        <title>The Global Catalogue of Microorganisms (GCM) 10K type strain sequencing project: providing services to taxonomists for standard genome sequencing and annotation.</title>
        <authorList>
            <consortium name="The Broad Institute Genomics Platform"/>
            <consortium name="The Broad Institute Genome Sequencing Center for Infectious Disease"/>
            <person name="Wu L."/>
            <person name="Ma J."/>
        </authorList>
    </citation>
    <scope>NUCLEOTIDE SEQUENCE [LARGE SCALE GENOMIC DNA]</scope>
    <source>
        <strain evidence="3">CGMCC 1.12664</strain>
    </source>
</reference>
<sequence>MATKIYSIRFDPDLMARVDASGVGRSEFIREAVEAALVASPVKRPAAPSASKKNSSEKSSRWAADDAAVLDVIRGGRFSSRDVEKRIGWMGLRYSKAEKRLLESGAVMVVDGVLVAA</sequence>
<comment type="caution">
    <text evidence="2">The sequence shown here is derived from an EMBL/GenBank/DDBJ whole genome shotgun (WGS) entry which is preliminary data.</text>
</comment>
<accession>A0A917EG72</accession>
<dbReference type="Proteomes" id="UP000612855">
    <property type="component" value="Unassembled WGS sequence"/>
</dbReference>
<dbReference type="CDD" id="cd21631">
    <property type="entry name" value="RHH_CopG_NikR-like"/>
    <property type="match status" value="1"/>
</dbReference>
<feature type="compositionally biased region" description="Low complexity" evidence="1">
    <location>
        <begin position="41"/>
        <end position="53"/>
    </location>
</feature>
<gene>
    <name evidence="2" type="ORF">GCM10011360_17600</name>
</gene>
<keyword evidence="3" id="KW-1185">Reference proteome</keyword>
<protein>
    <submittedName>
        <fullName evidence="2">Uncharacterized protein</fullName>
    </submittedName>
</protein>
<evidence type="ECO:0000256" key="1">
    <source>
        <dbReference type="SAM" id="MobiDB-lite"/>
    </source>
</evidence>
<proteinExistence type="predicted"/>
<name>A0A917EG72_9RHOB</name>
<organism evidence="2 3">
    <name type="scientific">Primorskyibacter flagellatus</name>
    <dbReference type="NCBI Taxonomy" id="1387277"/>
    <lineage>
        <taxon>Bacteria</taxon>
        <taxon>Pseudomonadati</taxon>
        <taxon>Pseudomonadota</taxon>
        <taxon>Alphaproteobacteria</taxon>
        <taxon>Rhodobacterales</taxon>
        <taxon>Roseobacteraceae</taxon>
        <taxon>Primorskyibacter</taxon>
    </lineage>
</organism>
<feature type="region of interest" description="Disordered" evidence="1">
    <location>
        <begin position="41"/>
        <end position="62"/>
    </location>
</feature>
<dbReference type="EMBL" id="BMFJ01000001">
    <property type="protein sequence ID" value="GGE30002.1"/>
    <property type="molecule type" value="Genomic_DNA"/>
</dbReference>
<dbReference type="AlphaFoldDB" id="A0A917EG72"/>
<dbReference type="RefSeq" id="WP_188477277.1">
    <property type="nucleotide sequence ID" value="NZ_BMFJ01000001.1"/>
</dbReference>
<evidence type="ECO:0000313" key="2">
    <source>
        <dbReference type="EMBL" id="GGE30002.1"/>
    </source>
</evidence>